<name>A0A2S9MYL1_9BURK</name>
<evidence type="ECO:0000256" key="1">
    <source>
        <dbReference type="ARBA" id="ARBA00023015"/>
    </source>
</evidence>
<dbReference type="Gene3D" id="3.30.730.10">
    <property type="entry name" value="AP2/ERF domain"/>
    <property type="match status" value="1"/>
</dbReference>
<keyword evidence="2" id="KW-0238">DNA-binding</keyword>
<dbReference type="InterPro" id="IPR003615">
    <property type="entry name" value="HNH_nuc"/>
</dbReference>
<dbReference type="InterPro" id="IPR044925">
    <property type="entry name" value="His-Me_finger_sf"/>
</dbReference>
<gene>
    <name evidence="5" type="ORF">C6Q15_04155</name>
</gene>
<dbReference type="GO" id="GO:0003677">
    <property type="term" value="F:DNA binding"/>
    <property type="evidence" value="ECO:0007669"/>
    <property type="project" value="UniProtKB-KW"/>
</dbReference>
<dbReference type="Pfam" id="PF13392">
    <property type="entry name" value="HNH_3"/>
    <property type="match status" value="1"/>
</dbReference>
<dbReference type="EMBL" id="PVGH01000025">
    <property type="protein sequence ID" value="PRF64878.1"/>
    <property type="molecule type" value="Genomic_DNA"/>
</dbReference>
<feature type="domain" description="AP2/ERF" evidence="4">
    <location>
        <begin position="125"/>
        <end position="162"/>
    </location>
</feature>
<dbReference type="InterPro" id="IPR036955">
    <property type="entry name" value="AP2/ERF_dom_sf"/>
</dbReference>
<accession>A0A2S9MYL1</accession>
<keyword evidence="3" id="KW-0804">Transcription</keyword>
<evidence type="ECO:0000313" key="5">
    <source>
        <dbReference type="EMBL" id="PRF64878.1"/>
    </source>
</evidence>
<proteinExistence type="predicted"/>
<evidence type="ECO:0000313" key="6">
    <source>
        <dbReference type="Proteomes" id="UP000238982"/>
    </source>
</evidence>
<reference evidence="5 6" key="1">
    <citation type="submission" date="2018-03" db="EMBL/GenBank/DDBJ databases">
        <authorList>
            <person name="Keele B.F."/>
        </authorList>
    </citation>
    <scope>NUCLEOTIDE SEQUENCE [LARGE SCALE GENOMIC DNA]</scope>
    <source>
        <strain evidence="5 6">AU19729</strain>
    </source>
</reference>
<dbReference type="PROSITE" id="PS51032">
    <property type="entry name" value="AP2_ERF"/>
    <property type="match status" value="1"/>
</dbReference>
<organism evidence="5 6">
    <name type="scientific">Burkholderia multivorans</name>
    <dbReference type="NCBI Taxonomy" id="87883"/>
    <lineage>
        <taxon>Bacteria</taxon>
        <taxon>Pseudomonadati</taxon>
        <taxon>Pseudomonadota</taxon>
        <taxon>Betaproteobacteria</taxon>
        <taxon>Burkholderiales</taxon>
        <taxon>Burkholderiaceae</taxon>
        <taxon>Burkholderia</taxon>
        <taxon>Burkholderia cepacia complex</taxon>
    </lineage>
</organism>
<dbReference type="SUPFAM" id="SSF54060">
    <property type="entry name" value="His-Me finger endonucleases"/>
    <property type="match status" value="1"/>
</dbReference>
<dbReference type="SUPFAM" id="SSF54171">
    <property type="entry name" value="DNA-binding domain"/>
    <property type="match status" value="1"/>
</dbReference>
<sequence>MTKKSRLQGRAAERNITPEVAKEYFTYDPETGYFYAKTESKKLKASIGEVAGSKIGKGYVFITVPGFGRVYAHRLAALIMTGSWPTNIIDHINHNPEDNRWVNLREVDYSTNNHHSRVRKDSKTGVRGVRQLKSGNYEAEVRHHKQSFRLGTFETLEEASIAVVTKRIELGLSVADECMYKQ</sequence>
<evidence type="ECO:0000256" key="3">
    <source>
        <dbReference type="ARBA" id="ARBA00023163"/>
    </source>
</evidence>
<dbReference type="RefSeq" id="WP_105798598.1">
    <property type="nucleotide sequence ID" value="NZ_CADFDJ010000014.1"/>
</dbReference>
<evidence type="ECO:0000259" key="4">
    <source>
        <dbReference type="PROSITE" id="PS51032"/>
    </source>
</evidence>
<dbReference type="InterPro" id="IPR001471">
    <property type="entry name" value="AP2/ERF_dom"/>
</dbReference>
<dbReference type="AlphaFoldDB" id="A0A2S9MYL1"/>
<dbReference type="InterPro" id="IPR016177">
    <property type="entry name" value="DNA-bd_dom_sf"/>
</dbReference>
<protein>
    <recommendedName>
        <fullName evidence="4">AP2/ERF domain-containing protein</fullName>
    </recommendedName>
</protein>
<evidence type="ECO:0000256" key="2">
    <source>
        <dbReference type="ARBA" id="ARBA00023125"/>
    </source>
</evidence>
<dbReference type="Gene3D" id="3.90.75.20">
    <property type="match status" value="1"/>
</dbReference>
<comment type="caution">
    <text evidence="5">The sequence shown here is derived from an EMBL/GenBank/DDBJ whole genome shotgun (WGS) entry which is preliminary data.</text>
</comment>
<dbReference type="GO" id="GO:0003700">
    <property type="term" value="F:DNA-binding transcription factor activity"/>
    <property type="evidence" value="ECO:0007669"/>
    <property type="project" value="InterPro"/>
</dbReference>
<dbReference type="Proteomes" id="UP000238982">
    <property type="component" value="Unassembled WGS sequence"/>
</dbReference>
<keyword evidence="1" id="KW-0805">Transcription regulation</keyword>